<feature type="compositionally biased region" description="Polar residues" evidence="1">
    <location>
        <begin position="275"/>
        <end position="284"/>
    </location>
</feature>
<gene>
    <name evidence="2" type="ORF">HD556DRAFT_1405119</name>
</gene>
<reference evidence="2" key="1">
    <citation type="journal article" date="2020" name="New Phytol.">
        <title>Comparative genomics reveals dynamic genome evolution in host specialist ectomycorrhizal fungi.</title>
        <authorList>
            <person name="Lofgren L.A."/>
            <person name="Nguyen N.H."/>
            <person name="Vilgalys R."/>
            <person name="Ruytinx J."/>
            <person name="Liao H.L."/>
            <person name="Branco S."/>
            <person name="Kuo A."/>
            <person name="LaButti K."/>
            <person name="Lipzen A."/>
            <person name="Andreopoulos W."/>
            <person name="Pangilinan J."/>
            <person name="Riley R."/>
            <person name="Hundley H."/>
            <person name="Na H."/>
            <person name="Barry K."/>
            <person name="Grigoriev I.V."/>
            <person name="Stajich J.E."/>
            <person name="Kennedy P.G."/>
        </authorList>
    </citation>
    <scope>NUCLEOTIDE SEQUENCE</scope>
    <source>
        <strain evidence="2">S12</strain>
    </source>
</reference>
<evidence type="ECO:0000313" key="2">
    <source>
        <dbReference type="EMBL" id="KAG1788269.1"/>
    </source>
</evidence>
<keyword evidence="3" id="KW-1185">Reference proteome</keyword>
<proteinExistence type="predicted"/>
<comment type="caution">
    <text evidence="2">The sequence shown here is derived from an EMBL/GenBank/DDBJ whole genome shotgun (WGS) entry which is preliminary data.</text>
</comment>
<protein>
    <submittedName>
        <fullName evidence="2">Uncharacterized protein</fullName>
    </submittedName>
</protein>
<dbReference type="AlphaFoldDB" id="A0A9P7AFB8"/>
<dbReference type="Proteomes" id="UP000719766">
    <property type="component" value="Unassembled WGS sequence"/>
</dbReference>
<name>A0A9P7AFB8_9AGAM</name>
<sequence length="426" mass="46960">MPAIRRGSTYLDVSTTAHTPEGRLKLDKISASRKLAQHHAVCTALLFICDENRNLGPADTLSVSFEELKTTMKRRASAADLKVGSCQHAHLRRVLSFFLEHGHIDLTFAHNGRQRNVVQQIEIQSSFYDIYRGFQEVLDGYGTLSAREKYRAYMSLATKVFGKDRTPTLLQAARCAFQYSRKYQDLVSSLRQERDAANCQANTVADDKIDEGDDSMDVMQPEEFHDTRVVPFTPARTLSYSHSNRNIGLPTPESLPRRPVVASPPSPTPTSTASFTEVTSSGNDAHSHSDRQNLQTSGSPFGSISLAIGYFSGFIGGFRSSSRMFLPEISSLQTQVADLQRSLTAAGNALDAANGNTEASQERCLGILEDLRNAHNTITELKGRAETDAVEKANLLQEVGHLKNEVSRLQSGVEQITRLARGLMPL</sequence>
<dbReference type="RefSeq" id="XP_041155542.1">
    <property type="nucleotide sequence ID" value="XM_041303958.1"/>
</dbReference>
<feature type="region of interest" description="Disordered" evidence="1">
    <location>
        <begin position="241"/>
        <end position="297"/>
    </location>
</feature>
<dbReference type="OrthoDB" id="2682128at2759"/>
<evidence type="ECO:0000256" key="1">
    <source>
        <dbReference type="SAM" id="MobiDB-lite"/>
    </source>
</evidence>
<accession>A0A9P7AFB8</accession>
<evidence type="ECO:0000313" key="3">
    <source>
        <dbReference type="Proteomes" id="UP000719766"/>
    </source>
</evidence>
<dbReference type="EMBL" id="JABBWE010000070">
    <property type="protein sequence ID" value="KAG1788269.1"/>
    <property type="molecule type" value="Genomic_DNA"/>
</dbReference>
<dbReference type="GeneID" id="64597722"/>
<organism evidence="2 3">
    <name type="scientific">Suillus plorans</name>
    <dbReference type="NCBI Taxonomy" id="116603"/>
    <lineage>
        <taxon>Eukaryota</taxon>
        <taxon>Fungi</taxon>
        <taxon>Dikarya</taxon>
        <taxon>Basidiomycota</taxon>
        <taxon>Agaricomycotina</taxon>
        <taxon>Agaricomycetes</taxon>
        <taxon>Agaricomycetidae</taxon>
        <taxon>Boletales</taxon>
        <taxon>Suillineae</taxon>
        <taxon>Suillaceae</taxon>
        <taxon>Suillus</taxon>
    </lineage>
</organism>